<dbReference type="GO" id="GO:0015297">
    <property type="term" value="F:antiporter activity"/>
    <property type="evidence" value="ECO:0007669"/>
    <property type="project" value="InterPro"/>
</dbReference>
<evidence type="ECO:0000256" key="3">
    <source>
        <dbReference type="ARBA" id="ARBA00022475"/>
    </source>
</evidence>
<feature type="transmembrane region" description="Helical" evidence="7">
    <location>
        <begin position="55"/>
        <end position="77"/>
    </location>
</feature>
<dbReference type="PIRSF" id="PIRSF006603">
    <property type="entry name" value="DinF"/>
    <property type="match status" value="1"/>
</dbReference>
<dbReference type="InterPro" id="IPR052031">
    <property type="entry name" value="Membrane_Transporter-Flippase"/>
</dbReference>
<keyword evidence="3" id="KW-1003">Cell membrane</keyword>
<dbReference type="EMBL" id="JAPZLR010000032">
    <property type="protein sequence ID" value="MCZ7940655.1"/>
    <property type="molecule type" value="Genomic_DNA"/>
</dbReference>
<sequence length="471" mass="49029">MADMPDSKNSHVSTISQKTPYGILHGAITPALFRLALPTVVVLVVQTFVGVAETYFVSFLGTEALAGVTLVFPVLMLMQMMSNGGIGGGVSSAVARALGANRHADADGLVWHSIVLATVFGAIFSVAAILLGPLLYRSMGGTGETLKAALIYSGIVFAGSIPIWITALLSAALRGASNVNVPALVIISGAFLLLVLSPPLIFGWGPFPQLGVAGGGAAVFIYYLIAALVLALYLRSSSSPLKLKSVPLQGRLFKDILGVGLPSAVGTIQVNLTVTFVTAAVGHFGADAIAGFGIASRLDYLQIPIIFGLGTAIVTMVGINIGAGQIEQARRVAWVGAGIAFGITQTIGILATLFPMIWMRLFTADPDVQQLGSQYLQIVAPAYGAVGLGLALYFASQGLKRVLLPVLAGTVRMILAAFVGWASVIWFEASLNSLFQIVAVAAIAYGGLTAVAVLPRRIFHLGRQQDVQTAR</sequence>
<dbReference type="GeneID" id="79864346"/>
<feature type="transmembrane region" description="Helical" evidence="7">
    <location>
        <begin position="433"/>
        <end position="454"/>
    </location>
</feature>
<feature type="transmembrane region" description="Helical" evidence="7">
    <location>
        <begin position="301"/>
        <end position="321"/>
    </location>
</feature>
<reference evidence="8" key="1">
    <citation type="submission" date="2022-12" db="EMBL/GenBank/DDBJ databases">
        <title>Draft genome sequences of 22 rhizogenic Agrobacterium biovar 1 strains, the causative agent of hairy root disease.</title>
        <authorList>
            <person name="Kim N."/>
            <person name="Vargas P."/>
            <person name="Rediers H."/>
        </authorList>
    </citation>
    <scope>NUCLEOTIDE SEQUENCE</scope>
    <source>
        <strain evidence="8">ST15.13.006</strain>
    </source>
</reference>
<dbReference type="PANTHER" id="PTHR43549">
    <property type="entry name" value="MULTIDRUG RESISTANCE PROTEIN YPNP-RELATED"/>
    <property type="match status" value="1"/>
</dbReference>
<dbReference type="InterPro" id="IPR002528">
    <property type="entry name" value="MATE_fam"/>
</dbReference>
<feature type="transmembrane region" description="Helical" evidence="7">
    <location>
        <begin position="148"/>
        <end position="169"/>
    </location>
</feature>
<evidence type="ECO:0000313" key="9">
    <source>
        <dbReference type="Proteomes" id="UP001151018"/>
    </source>
</evidence>
<comment type="subcellular location">
    <subcellularLocation>
        <location evidence="1">Cell inner membrane</location>
        <topology evidence="1">Multi-pass membrane protein</topology>
    </subcellularLocation>
</comment>
<evidence type="ECO:0000313" key="8">
    <source>
        <dbReference type="EMBL" id="MCZ7940655.1"/>
    </source>
</evidence>
<feature type="transmembrane region" description="Helical" evidence="7">
    <location>
        <begin position="109"/>
        <end position="136"/>
    </location>
</feature>
<dbReference type="GO" id="GO:0005886">
    <property type="term" value="C:plasma membrane"/>
    <property type="evidence" value="ECO:0007669"/>
    <property type="project" value="UniProtKB-SubCell"/>
</dbReference>
<dbReference type="GO" id="GO:0042910">
    <property type="term" value="F:xenobiotic transmembrane transporter activity"/>
    <property type="evidence" value="ECO:0007669"/>
    <property type="project" value="InterPro"/>
</dbReference>
<evidence type="ECO:0000256" key="1">
    <source>
        <dbReference type="ARBA" id="ARBA00004429"/>
    </source>
</evidence>
<feature type="transmembrane region" description="Helical" evidence="7">
    <location>
        <begin position="210"/>
        <end position="234"/>
    </location>
</feature>
<organism evidence="8 9">
    <name type="scientific">Agrobacterium salinitolerans</name>
    <dbReference type="NCBI Taxonomy" id="1183413"/>
    <lineage>
        <taxon>Bacteria</taxon>
        <taxon>Pseudomonadati</taxon>
        <taxon>Pseudomonadota</taxon>
        <taxon>Alphaproteobacteria</taxon>
        <taxon>Hyphomicrobiales</taxon>
        <taxon>Rhizobiaceae</taxon>
        <taxon>Rhizobium/Agrobacterium group</taxon>
        <taxon>Agrobacterium</taxon>
    </lineage>
</organism>
<dbReference type="CDD" id="cd13148">
    <property type="entry name" value="MATE_like_3"/>
    <property type="match status" value="1"/>
</dbReference>
<feature type="transmembrane region" description="Helical" evidence="7">
    <location>
        <begin position="181"/>
        <end position="204"/>
    </location>
</feature>
<keyword evidence="4 7" id="KW-0812">Transmembrane</keyword>
<evidence type="ECO:0000256" key="4">
    <source>
        <dbReference type="ARBA" id="ARBA00022692"/>
    </source>
</evidence>
<protein>
    <submittedName>
        <fullName evidence="8">MATE family efflux transporter</fullName>
    </submittedName>
</protein>
<proteinExistence type="predicted"/>
<dbReference type="InterPro" id="IPR048279">
    <property type="entry name" value="MdtK-like"/>
</dbReference>
<keyword evidence="5 7" id="KW-1133">Transmembrane helix</keyword>
<feature type="transmembrane region" description="Helical" evidence="7">
    <location>
        <begin position="402"/>
        <end position="427"/>
    </location>
</feature>
<feature type="transmembrane region" description="Helical" evidence="7">
    <location>
        <begin position="333"/>
        <end position="358"/>
    </location>
</feature>
<keyword evidence="2" id="KW-0813">Transport</keyword>
<dbReference type="Proteomes" id="UP001151018">
    <property type="component" value="Unassembled WGS sequence"/>
</dbReference>
<dbReference type="RefSeq" id="WP_269833321.1">
    <property type="nucleotide sequence ID" value="NZ_JAPZLN010000004.1"/>
</dbReference>
<feature type="transmembrane region" description="Helical" evidence="7">
    <location>
        <begin position="21"/>
        <end position="49"/>
    </location>
</feature>
<dbReference type="Pfam" id="PF01554">
    <property type="entry name" value="MatE"/>
    <property type="match status" value="2"/>
</dbReference>
<dbReference type="PANTHER" id="PTHR43549:SF3">
    <property type="entry name" value="MULTIDRUG RESISTANCE PROTEIN YPNP-RELATED"/>
    <property type="match status" value="1"/>
</dbReference>
<keyword evidence="6 7" id="KW-0472">Membrane</keyword>
<comment type="caution">
    <text evidence="8">The sequence shown here is derived from an EMBL/GenBank/DDBJ whole genome shotgun (WGS) entry which is preliminary data.</text>
</comment>
<name>A0A9X3KTQ7_9HYPH</name>
<feature type="transmembrane region" description="Helical" evidence="7">
    <location>
        <begin position="378"/>
        <end position="395"/>
    </location>
</feature>
<dbReference type="NCBIfam" id="TIGR00797">
    <property type="entry name" value="matE"/>
    <property type="match status" value="1"/>
</dbReference>
<accession>A0A9X3KTQ7</accession>
<dbReference type="AlphaFoldDB" id="A0A9X3KTQ7"/>
<feature type="transmembrane region" description="Helical" evidence="7">
    <location>
        <begin position="255"/>
        <end position="281"/>
    </location>
</feature>
<evidence type="ECO:0000256" key="7">
    <source>
        <dbReference type="SAM" id="Phobius"/>
    </source>
</evidence>
<evidence type="ECO:0000256" key="5">
    <source>
        <dbReference type="ARBA" id="ARBA00022989"/>
    </source>
</evidence>
<gene>
    <name evidence="8" type="ORF">O9X88_24310</name>
</gene>
<evidence type="ECO:0000256" key="2">
    <source>
        <dbReference type="ARBA" id="ARBA00022448"/>
    </source>
</evidence>
<evidence type="ECO:0000256" key="6">
    <source>
        <dbReference type="ARBA" id="ARBA00023136"/>
    </source>
</evidence>